<dbReference type="InterPro" id="IPR040079">
    <property type="entry name" value="Glutathione_S-Trfase"/>
</dbReference>
<dbReference type="InterPro" id="IPR045074">
    <property type="entry name" value="GST_C_Tau"/>
</dbReference>
<dbReference type="STRING" id="337451.A0A3S3QS75"/>
<gene>
    <name evidence="6" type="ORF">CKAN_01784000</name>
</gene>
<dbReference type="PANTHER" id="PTHR11260:SF781">
    <property type="entry name" value="GLUTATHIONE S-TRANSFERASE U19"/>
    <property type="match status" value="1"/>
</dbReference>
<dbReference type="InterPro" id="IPR045073">
    <property type="entry name" value="Omega/Tau-like"/>
</dbReference>
<evidence type="ECO:0000313" key="7">
    <source>
        <dbReference type="Proteomes" id="UP000283530"/>
    </source>
</evidence>
<dbReference type="Proteomes" id="UP000283530">
    <property type="component" value="Unassembled WGS sequence"/>
</dbReference>
<dbReference type="EC" id="2.5.1.18" evidence="1"/>
<organism evidence="6 7">
    <name type="scientific">Cinnamomum micranthum f. kanehirae</name>
    <dbReference type="NCBI Taxonomy" id="337451"/>
    <lineage>
        <taxon>Eukaryota</taxon>
        <taxon>Viridiplantae</taxon>
        <taxon>Streptophyta</taxon>
        <taxon>Embryophyta</taxon>
        <taxon>Tracheophyta</taxon>
        <taxon>Spermatophyta</taxon>
        <taxon>Magnoliopsida</taxon>
        <taxon>Magnoliidae</taxon>
        <taxon>Laurales</taxon>
        <taxon>Lauraceae</taxon>
        <taxon>Cinnamomum</taxon>
    </lineage>
</organism>
<dbReference type="AlphaFoldDB" id="A0A3S3QS75"/>
<dbReference type="SFLD" id="SFLDG00358">
    <property type="entry name" value="Main_(cytGST)"/>
    <property type="match status" value="1"/>
</dbReference>
<name>A0A3S3QS75_9MAGN</name>
<dbReference type="InterPro" id="IPR010987">
    <property type="entry name" value="Glutathione-S-Trfase_C-like"/>
</dbReference>
<evidence type="ECO:0000256" key="3">
    <source>
        <dbReference type="ARBA" id="ARBA00047960"/>
    </source>
</evidence>
<dbReference type="FunFam" id="1.20.1050.10:FF:000018">
    <property type="entry name" value="Glutathione S-transferase U20"/>
    <property type="match status" value="1"/>
</dbReference>
<sequence>MTSCRKHYNTYPPKQDKFLIHLHHSLTAPKQTNKHKLKVGDQAPVQALMADKVVLLDVWASAFGSRVRIALAEKGVECEYKEENLADKSPLLLKSNPVHKKIPVLIHDGRPICESLIILEYIDEAWKDKAAPLMPQDPYQRANARFWADFADKKILDCGSRIWKNKGHASEAATKELIENLKLLEGELGEKPYFGGESFGFMDIVLISFYSWFYTYETHGNFTIEKECPKLMVWINKCKERDSVSKTLAVADPHRVYHEYVAMLKKKLGIE</sequence>
<accession>A0A3S3QS75</accession>
<evidence type="ECO:0000259" key="5">
    <source>
        <dbReference type="PROSITE" id="PS50405"/>
    </source>
</evidence>
<evidence type="ECO:0000256" key="2">
    <source>
        <dbReference type="ARBA" id="ARBA00022679"/>
    </source>
</evidence>
<keyword evidence="7" id="KW-1185">Reference proteome</keyword>
<proteinExistence type="predicted"/>
<dbReference type="PROSITE" id="PS50405">
    <property type="entry name" value="GST_CTER"/>
    <property type="match status" value="1"/>
</dbReference>
<feature type="domain" description="GST N-terminal" evidence="4">
    <location>
        <begin position="51"/>
        <end position="130"/>
    </location>
</feature>
<comment type="caution">
    <text evidence="6">The sequence shown here is derived from an EMBL/GenBank/DDBJ whole genome shotgun (WGS) entry which is preliminary data.</text>
</comment>
<reference evidence="6 7" key="1">
    <citation type="journal article" date="2019" name="Nat. Plants">
        <title>Stout camphor tree genome fills gaps in understanding of flowering plant genome evolution.</title>
        <authorList>
            <person name="Chaw S.M."/>
            <person name="Liu Y.C."/>
            <person name="Wu Y.W."/>
            <person name="Wang H.Y."/>
            <person name="Lin C.I."/>
            <person name="Wu C.S."/>
            <person name="Ke H.M."/>
            <person name="Chang L.Y."/>
            <person name="Hsu C.Y."/>
            <person name="Yang H.T."/>
            <person name="Sudianto E."/>
            <person name="Hsu M.H."/>
            <person name="Wu K.P."/>
            <person name="Wang L.N."/>
            <person name="Leebens-Mack J.H."/>
            <person name="Tsai I.J."/>
        </authorList>
    </citation>
    <scope>NUCLEOTIDE SEQUENCE [LARGE SCALE GENOMIC DNA]</scope>
    <source>
        <strain evidence="7">cv. Chaw 1501</strain>
        <tissue evidence="6">Young leaves</tissue>
    </source>
</reference>
<dbReference type="InterPro" id="IPR004045">
    <property type="entry name" value="Glutathione_S-Trfase_N"/>
</dbReference>
<dbReference type="GO" id="GO:0006749">
    <property type="term" value="P:glutathione metabolic process"/>
    <property type="evidence" value="ECO:0007669"/>
    <property type="project" value="InterPro"/>
</dbReference>
<dbReference type="Pfam" id="PF02798">
    <property type="entry name" value="GST_N"/>
    <property type="match status" value="1"/>
</dbReference>
<dbReference type="SFLD" id="SFLDG01152">
    <property type="entry name" value="Main.3:_Omega-_and_Tau-like"/>
    <property type="match status" value="1"/>
</dbReference>
<dbReference type="OrthoDB" id="202840at2759"/>
<dbReference type="CDD" id="cd03185">
    <property type="entry name" value="GST_C_Tau"/>
    <property type="match status" value="1"/>
</dbReference>
<dbReference type="InterPro" id="IPR036249">
    <property type="entry name" value="Thioredoxin-like_sf"/>
</dbReference>
<dbReference type="CDD" id="cd03058">
    <property type="entry name" value="GST_N_Tau"/>
    <property type="match status" value="1"/>
</dbReference>
<dbReference type="PANTHER" id="PTHR11260">
    <property type="entry name" value="GLUTATHIONE S-TRANSFERASE, GST, SUPERFAMILY, GST DOMAIN CONTAINING"/>
    <property type="match status" value="1"/>
</dbReference>
<dbReference type="GO" id="GO:0005737">
    <property type="term" value="C:cytoplasm"/>
    <property type="evidence" value="ECO:0007669"/>
    <property type="project" value="TreeGrafter"/>
</dbReference>
<dbReference type="SUPFAM" id="SSF52833">
    <property type="entry name" value="Thioredoxin-like"/>
    <property type="match status" value="1"/>
</dbReference>
<dbReference type="InterPro" id="IPR036282">
    <property type="entry name" value="Glutathione-S-Trfase_C_sf"/>
</dbReference>
<keyword evidence="2 6" id="KW-0808">Transferase</keyword>
<evidence type="ECO:0000259" key="4">
    <source>
        <dbReference type="PROSITE" id="PS50404"/>
    </source>
</evidence>
<evidence type="ECO:0000313" key="6">
    <source>
        <dbReference type="EMBL" id="RWR88801.1"/>
    </source>
</evidence>
<comment type="catalytic activity">
    <reaction evidence="3">
        <text>RX + glutathione = an S-substituted glutathione + a halide anion + H(+)</text>
        <dbReference type="Rhea" id="RHEA:16437"/>
        <dbReference type="ChEBI" id="CHEBI:15378"/>
        <dbReference type="ChEBI" id="CHEBI:16042"/>
        <dbReference type="ChEBI" id="CHEBI:17792"/>
        <dbReference type="ChEBI" id="CHEBI:57925"/>
        <dbReference type="ChEBI" id="CHEBI:90779"/>
        <dbReference type="EC" id="2.5.1.18"/>
    </reaction>
</comment>
<dbReference type="Gene3D" id="3.40.30.10">
    <property type="entry name" value="Glutaredoxin"/>
    <property type="match status" value="1"/>
</dbReference>
<dbReference type="SFLD" id="SFLDS00019">
    <property type="entry name" value="Glutathione_Transferase_(cytos"/>
    <property type="match status" value="1"/>
</dbReference>
<dbReference type="EMBL" id="QPKB01000007">
    <property type="protein sequence ID" value="RWR88801.1"/>
    <property type="molecule type" value="Genomic_DNA"/>
</dbReference>
<protein>
    <recommendedName>
        <fullName evidence="1">glutathione transferase</fullName>
        <ecNumber evidence="1">2.5.1.18</ecNumber>
    </recommendedName>
</protein>
<dbReference type="Gene3D" id="1.20.1050.10">
    <property type="match status" value="1"/>
</dbReference>
<dbReference type="FunFam" id="3.40.30.10:FF:000014">
    <property type="entry name" value="Tau class glutathione S-transferase"/>
    <property type="match status" value="1"/>
</dbReference>
<dbReference type="SUPFAM" id="SSF47616">
    <property type="entry name" value="GST C-terminal domain-like"/>
    <property type="match status" value="1"/>
</dbReference>
<evidence type="ECO:0000256" key="1">
    <source>
        <dbReference type="ARBA" id="ARBA00012452"/>
    </source>
</evidence>
<dbReference type="Pfam" id="PF13410">
    <property type="entry name" value="GST_C_2"/>
    <property type="match status" value="1"/>
</dbReference>
<dbReference type="PROSITE" id="PS50404">
    <property type="entry name" value="GST_NTER"/>
    <property type="match status" value="1"/>
</dbReference>
<dbReference type="GO" id="GO:0004364">
    <property type="term" value="F:glutathione transferase activity"/>
    <property type="evidence" value="ECO:0007669"/>
    <property type="project" value="UniProtKB-EC"/>
</dbReference>
<feature type="domain" description="GST C-terminal" evidence="5">
    <location>
        <begin position="137"/>
        <end position="264"/>
    </location>
</feature>